<evidence type="ECO:0000313" key="2">
    <source>
        <dbReference type="Proteomes" id="UP001603857"/>
    </source>
</evidence>
<dbReference type="AlphaFoldDB" id="A0ABD1MFR0"/>
<keyword evidence="2" id="KW-1185">Reference proteome</keyword>
<dbReference type="EMBL" id="JBGMDY010000005">
    <property type="protein sequence ID" value="KAL2334612.1"/>
    <property type="molecule type" value="Genomic_DNA"/>
</dbReference>
<sequence length="53" mass="6141">MRIAYLVDTYEDGDGYIHEAEGSSNTNIPMIDYHHQQTTPARVSRCESQKRRV</sequence>
<comment type="caution">
    <text evidence="1">The sequence shown here is derived from an EMBL/GenBank/DDBJ whole genome shotgun (WGS) entry which is preliminary data.</text>
</comment>
<name>A0ABD1MFR0_9FABA</name>
<dbReference type="Proteomes" id="UP001603857">
    <property type="component" value="Unassembled WGS sequence"/>
</dbReference>
<evidence type="ECO:0000313" key="1">
    <source>
        <dbReference type="EMBL" id="KAL2334612.1"/>
    </source>
</evidence>
<protein>
    <submittedName>
        <fullName evidence="1">Uncharacterized protein</fullName>
    </submittedName>
</protein>
<accession>A0ABD1MFR0</accession>
<reference evidence="1 2" key="1">
    <citation type="submission" date="2024-08" db="EMBL/GenBank/DDBJ databases">
        <title>Insights into the chromosomal genome structure of Flemingia macrophylla.</title>
        <authorList>
            <person name="Ding Y."/>
            <person name="Zhao Y."/>
            <person name="Bi W."/>
            <person name="Wu M."/>
            <person name="Zhao G."/>
            <person name="Gong Y."/>
            <person name="Li W."/>
            <person name="Zhang P."/>
        </authorList>
    </citation>
    <scope>NUCLEOTIDE SEQUENCE [LARGE SCALE GENOMIC DNA]</scope>
    <source>
        <strain evidence="1">DYQJB</strain>
        <tissue evidence="1">Leaf</tissue>
    </source>
</reference>
<proteinExistence type="predicted"/>
<gene>
    <name evidence="1" type="ORF">Fmac_015825</name>
</gene>
<organism evidence="1 2">
    <name type="scientific">Flemingia macrophylla</name>
    <dbReference type="NCBI Taxonomy" id="520843"/>
    <lineage>
        <taxon>Eukaryota</taxon>
        <taxon>Viridiplantae</taxon>
        <taxon>Streptophyta</taxon>
        <taxon>Embryophyta</taxon>
        <taxon>Tracheophyta</taxon>
        <taxon>Spermatophyta</taxon>
        <taxon>Magnoliopsida</taxon>
        <taxon>eudicotyledons</taxon>
        <taxon>Gunneridae</taxon>
        <taxon>Pentapetalae</taxon>
        <taxon>rosids</taxon>
        <taxon>fabids</taxon>
        <taxon>Fabales</taxon>
        <taxon>Fabaceae</taxon>
        <taxon>Papilionoideae</taxon>
        <taxon>50 kb inversion clade</taxon>
        <taxon>NPAAA clade</taxon>
        <taxon>indigoferoid/millettioid clade</taxon>
        <taxon>Phaseoleae</taxon>
        <taxon>Flemingia</taxon>
    </lineage>
</organism>